<gene>
    <name evidence="1" type="ORF">UFOVP543_53</name>
</gene>
<proteinExistence type="predicted"/>
<evidence type="ECO:0000313" key="1">
    <source>
        <dbReference type="EMBL" id="CAB4149990.1"/>
    </source>
</evidence>
<feature type="non-terminal residue" evidence="1">
    <location>
        <position position="117"/>
    </location>
</feature>
<dbReference type="EMBL" id="LR796531">
    <property type="protein sequence ID" value="CAB4149990.1"/>
    <property type="molecule type" value="Genomic_DNA"/>
</dbReference>
<sequence length="117" mass="13304">MKTVDTFIYVGGSLGLVGGHHNNPRLSFVRLSDYLELDAKVKRMAMDSLHDINHIAELQAEVERLKEGNDCLGQMHDKEMERSAYLLEEFNRTTAWGRGLESDLSHARVEISFLKAE</sequence>
<accession>A0A6J5MYD5</accession>
<organism evidence="1">
    <name type="scientific">uncultured Caudovirales phage</name>
    <dbReference type="NCBI Taxonomy" id="2100421"/>
    <lineage>
        <taxon>Viruses</taxon>
        <taxon>Duplodnaviria</taxon>
        <taxon>Heunggongvirae</taxon>
        <taxon>Uroviricota</taxon>
        <taxon>Caudoviricetes</taxon>
        <taxon>Peduoviridae</taxon>
        <taxon>Maltschvirus</taxon>
        <taxon>Maltschvirus maltsch</taxon>
    </lineage>
</organism>
<protein>
    <submittedName>
        <fullName evidence="1">Uncharacterized protein</fullName>
    </submittedName>
</protein>
<reference evidence="1" key="1">
    <citation type="submission" date="2020-04" db="EMBL/GenBank/DDBJ databases">
        <authorList>
            <person name="Chiriac C."/>
            <person name="Salcher M."/>
            <person name="Ghai R."/>
            <person name="Kavagutti S V."/>
        </authorList>
    </citation>
    <scope>NUCLEOTIDE SEQUENCE</scope>
</reference>
<name>A0A6J5MYD5_9CAUD</name>